<dbReference type="SUPFAM" id="SSF103473">
    <property type="entry name" value="MFS general substrate transporter"/>
    <property type="match status" value="2"/>
</dbReference>
<dbReference type="Pfam" id="PF07690">
    <property type="entry name" value="MFS_1"/>
    <property type="match status" value="1"/>
</dbReference>
<dbReference type="PANTHER" id="PTHR11360:SF252">
    <property type="entry name" value="MAJOR FACILITATOR SUPERFAMILY (MFS) PROFILE DOMAIN-CONTAINING PROTEIN-RELATED"/>
    <property type="match status" value="1"/>
</dbReference>
<feature type="transmembrane region" description="Helical" evidence="3">
    <location>
        <begin position="79"/>
        <end position="98"/>
    </location>
</feature>
<sequence length="367" mass="39331">MGSSDASSKTSKDLEGFDVIVEPSTPYEKPPQVKDGGLRAWCTLIGATLTLTCTFGYTNAFGVYQDLYTRSGAASASRISWIGSTQLFLLIAMGLPAGKLLDLGYFRQTTLAGSIIYTFSLFMVSLTHTDKYYQLFLSQGIGMGMGAGMLYVPVMAVQAHHWHVRRPLAMGIVISGSSLGGVFFPIMLDQLFHGAAGYAWGRARERVHRACAARSRECAHDDRPCGQRVQEGQAGHQGLLARCAVHAAHRRIAVLPHGRLFPLCVSPGCERPDGLLTLAILNGSSIPGRILPNIFANKYGGFNLLIVSCVACAALIFGLYGIDSVGSITVFAILYGFFSGAFLSLLSPAVASLSKDQGEIGYATLHH</sequence>
<proteinExistence type="inferred from homology"/>
<keyword evidence="3" id="KW-0812">Transmembrane</keyword>
<comment type="similarity">
    <text evidence="2">Belongs to the major facilitator superfamily. Monocarboxylate porter (TC 2.A.1.13) family.</text>
</comment>
<reference evidence="4 5" key="1">
    <citation type="submission" date="2019-02" db="EMBL/GenBank/DDBJ databases">
        <title>Genome sequencing of the rare red list fungi Dentipellis fragilis.</title>
        <authorList>
            <person name="Buettner E."/>
            <person name="Kellner H."/>
        </authorList>
    </citation>
    <scope>NUCLEOTIDE SEQUENCE [LARGE SCALE GENOMIC DNA]</scope>
    <source>
        <strain evidence="4 5">DSM 105465</strain>
    </source>
</reference>
<name>A0A4Y9Z101_9AGAM</name>
<evidence type="ECO:0000313" key="4">
    <source>
        <dbReference type="EMBL" id="TFY68486.1"/>
    </source>
</evidence>
<dbReference type="PANTHER" id="PTHR11360">
    <property type="entry name" value="MONOCARBOXYLATE TRANSPORTER"/>
    <property type="match status" value="1"/>
</dbReference>
<dbReference type="OrthoDB" id="6499973at2759"/>
<accession>A0A4Y9Z101</accession>
<keyword evidence="3" id="KW-0472">Membrane</keyword>
<dbReference type="InterPro" id="IPR011701">
    <property type="entry name" value="MFS"/>
</dbReference>
<feature type="transmembrane region" description="Helical" evidence="3">
    <location>
        <begin position="168"/>
        <end position="188"/>
    </location>
</feature>
<evidence type="ECO:0000256" key="2">
    <source>
        <dbReference type="ARBA" id="ARBA00006727"/>
    </source>
</evidence>
<evidence type="ECO:0000256" key="1">
    <source>
        <dbReference type="ARBA" id="ARBA00004141"/>
    </source>
</evidence>
<dbReference type="GO" id="GO:0016020">
    <property type="term" value="C:membrane"/>
    <property type="evidence" value="ECO:0007669"/>
    <property type="project" value="UniProtKB-SubCell"/>
</dbReference>
<feature type="transmembrane region" description="Helical" evidence="3">
    <location>
        <begin position="38"/>
        <end position="58"/>
    </location>
</feature>
<dbReference type="AlphaFoldDB" id="A0A4Y9Z101"/>
<dbReference type="Gene3D" id="1.20.1250.20">
    <property type="entry name" value="MFS general substrate transporter like domains"/>
    <property type="match status" value="1"/>
</dbReference>
<feature type="transmembrane region" description="Helical" evidence="3">
    <location>
        <begin position="299"/>
        <end position="322"/>
    </location>
</feature>
<dbReference type="InterPro" id="IPR050327">
    <property type="entry name" value="Proton-linked_MCT"/>
</dbReference>
<comment type="subcellular location">
    <subcellularLocation>
        <location evidence="1">Membrane</location>
        <topology evidence="1">Multi-pass membrane protein</topology>
    </subcellularLocation>
</comment>
<feature type="transmembrane region" description="Helical" evidence="3">
    <location>
        <begin position="104"/>
        <end position="124"/>
    </location>
</feature>
<keyword evidence="3" id="KW-1133">Transmembrane helix</keyword>
<comment type="caution">
    <text evidence="4">The sequence shown here is derived from an EMBL/GenBank/DDBJ whole genome shotgun (WGS) entry which is preliminary data.</text>
</comment>
<feature type="transmembrane region" description="Helical" evidence="3">
    <location>
        <begin position="328"/>
        <end position="346"/>
    </location>
</feature>
<gene>
    <name evidence="4" type="ORF">EVG20_g3538</name>
</gene>
<protein>
    <recommendedName>
        <fullName evidence="6">Major facilitator superfamily (MFS) profile domain-containing protein</fullName>
    </recommendedName>
</protein>
<keyword evidence="5" id="KW-1185">Reference proteome</keyword>
<feature type="transmembrane region" description="Helical" evidence="3">
    <location>
        <begin position="136"/>
        <end position="156"/>
    </location>
</feature>
<evidence type="ECO:0008006" key="6">
    <source>
        <dbReference type="Google" id="ProtNLM"/>
    </source>
</evidence>
<evidence type="ECO:0000313" key="5">
    <source>
        <dbReference type="Proteomes" id="UP000298327"/>
    </source>
</evidence>
<dbReference type="GO" id="GO:0022857">
    <property type="term" value="F:transmembrane transporter activity"/>
    <property type="evidence" value="ECO:0007669"/>
    <property type="project" value="InterPro"/>
</dbReference>
<dbReference type="Proteomes" id="UP000298327">
    <property type="component" value="Unassembled WGS sequence"/>
</dbReference>
<organism evidence="4 5">
    <name type="scientific">Dentipellis fragilis</name>
    <dbReference type="NCBI Taxonomy" id="205917"/>
    <lineage>
        <taxon>Eukaryota</taxon>
        <taxon>Fungi</taxon>
        <taxon>Dikarya</taxon>
        <taxon>Basidiomycota</taxon>
        <taxon>Agaricomycotina</taxon>
        <taxon>Agaricomycetes</taxon>
        <taxon>Russulales</taxon>
        <taxon>Hericiaceae</taxon>
        <taxon>Dentipellis</taxon>
    </lineage>
</organism>
<dbReference type="EMBL" id="SEOQ01000160">
    <property type="protein sequence ID" value="TFY68486.1"/>
    <property type="molecule type" value="Genomic_DNA"/>
</dbReference>
<evidence type="ECO:0000256" key="3">
    <source>
        <dbReference type="SAM" id="Phobius"/>
    </source>
</evidence>
<dbReference type="InterPro" id="IPR036259">
    <property type="entry name" value="MFS_trans_sf"/>
</dbReference>